<sequence>MACATLKRNYEWCPLQSPNGRSPKRQRCAPVMAPSPKIFKNMMENQSSFGEIPLQSTSEKIAENNREEIEKLQRRKKLKFDSSDSSIGIPAATSSRVEGSGLMASTCPDQPLFTFRQVDLICDRMIKDRETEIRFEYDRILNAKVAEQYDTFVKFTYDQIQKRFENCIPSYLS</sequence>
<dbReference type="GO" id="GO:0045944">
    <property type="term" value="P:positive regulation of transcription by RNA polymerase II"/>
    <property type="evidence" value="ECO:0007669"/>
    <property type="project" value="TreeGrafter"/>
</dbReference>
<evidence type="ECO:0000256" key="2">
    <source>
        <dbReference type="ARBA" id="ARBA00005625"/>
    </source>
</evidence>
<dbReference type="EMBL" id="CAXIEN010000032">
    <property type="protein sequence ID" value="CAL1268214.1"/>
    <property type="molecule type" value="Genomic_DNA"/>
</dbReference>
<dbReference type="CDD" id="cd22240">
    <property type="entry name" value="akirin"/>
    <property type="match status" value="1"/>
</dbReference>
<proteinExistence type="inferred from homology"/>
<gene>
    <name evidence="4" type="ORF">LARSCL_LOCUS4055</name>
</gene>
<dbReference type="Proteomes" id="UP001497382">
    <property type="component" value="Unassembled WGS sequence"/>
</dbReference>
<evidence type="ECO:0000256" key="3">
    <source>
        <dbReference type="ARBA" id="ARBA00023242"/>
    </source>
</evidence>
<dbReference type="GO" id="GO:0005634">
    <property type="term" value="C:nucleus"/>
    <property type="evidence" value="ECO:0007669"/>
    <property type="project" value="UniProtKB-SubCell"/>
</dbReference>
<dbReference type="PANTHER" id="PTHR13293">
    <property type="entry name" value="AKIRIN-RELATED"/>
    <property type="match status" value="1"/>
</dbReference>
<dbReference type="AlphaFoldDB" id="A0AAV1Z929"/>
<keyword evidence="5" id="KW-1185">Reference proteome</keyword>
<evidence type="ECO:0000313" key="4">
    <source>
        <dbReference type="EMBL" id="CAL1268214.1"/>
    </source>
</evidence>
<comment type="similarity">
    <text evidence="2">Belongs to the akirin family.</text>
</comment>
<evidence type="ECO:0008006" key="6">
    <source>
        <dbReference type="Google" id="ProtNLM"/>
    </source>
</evidence>
<reference evidence="4 5" key="1">
    <citation type="submission" date="2024-04" db="EMBL/GenBank/DDBJ databases">
        <authorList>
            <person name="Rising A."/>
            <person name="Reimegard J."/>
            <person name="Sonavane S."/>
            <person name="Akerstrom W."/>
            <person name="Nylinder S."/>
            <person name="Hedman E."/>
            <person name="Kallberg Y."/>
        </authorList>
    </citation>
    <scope>NUCLEOTIDE SEQUENCE [LARGE SCALE GENOMIC DNA]</scope>
</reference>
<organism evidence="4 5">
    <name type="scientific">Larinioides sclopetarius</name>
    <dbReference type="NCBI Taxonomy" id="280406"/>
    <lineage>
        <taxon>Eukaryota</taxon>
        <taxon>Metazoa</taxon>
        <taxon>Ecdysozoa</taxon>
        <taxon>Arthropoda</taxon>
        <taxon>Chelicerata</taxon>
        <taxon>Arachnida</taxon>
        <taxon>Araneae</taxon>
        <taxon>Araneomorphae</taxon>
        <taxon>Entelegynae</taxon>
        <taxon>Araneoidea</taxon>
        <taxon>Araneidae</taxon>
        <taxon>Larinioides</taxon>
    </lineage>
</organism>
<comment type="subcellular location">
    <subcellularLocation>
        <location evidence="1">Nucleus</location>
    </subcellularLocation>
</comment>
<dbReference type="GO" id="GO:0003712">
    <property type="term" value="F:transcription coregulator activity"/>
    <property type="evidence" value="ECO:0007669"/>
    <property type="project" value="TreeGrafter"/>
</dbReference>
<evidence type="ECO:0000313" key="5">
    <source>
        <dbReference type="Proteomes" id="UP001497382"/>
    </source>
</evidence>
<accession>A0AAV1Z929</accession>
<protein>
    <recommendedName>
        <fullName evidence="6">Akirin</fullName>
    </recommendedName>
</protein>
<evidence type="ECO:0000256" key="1">
    <source>
        <dbReference type="ARBA" id="ARBA00004123"/>
    </source>
</evidence>
<name>A0AAV1Z929_9ARAC</name>
<keyword evidence="3" id="KW-0539">Nucleus</keyword>
<dbReference type="PANTHER" id="PTHR13293:SF6">
    <property type="entry name" value="AKIRIN-RELATED"/>
    <property type="match status" value="1"/>
</dbReference>
<dbReference type="InterPro" id="IPR024132">
    <property type="entry name" value="Akirin"/>
</dbReference>
<comment type="caution">
    <text evidence="4">The sequence shown here is derived from an EMBL/GenBank/DDBJ whole genome shotgun (WGS) entry which is preliminary data.</text>
</comment>
<dbReference type="GO" id="GO:0000785">
    <property type="term" value="C:chromatin"/>
    <property type="evidence" value="ECO:0007669"/>
    <property type="project" value="TreeGrafter"/>
</dbReference>
<dbReference type="GO" id="GO:0045089">
    <property type="term" value="P:positive regulation of innate immune response"/>
    <property type="evidence" value="ECO:0007669"/>
    <property type="project" value="TreeGrafter"/>
</dbReference>